<evidence type="ECO:0000256" key="5">
    <source>
        <dbReference type="ARBA" id="ARBA00022840"/>
    </source>
</evidence>
<dbReference type="PANTHER" id="PTHR42781:SF4">
    <property type="entry name" value="SPERMIDINE_PUTRESCINE IMPORT ATP-BINDING PROTEIN POTA"/>
    <property type="match status" value="1"/>
</dbReference>
<dbReference type="EC" id="7.6.2.9" evidence="9"/>
<keyword evidence="4" id="KW-0547">Nucleotide-binding</keyword>
<name>A0A3L8PJ10_9ACTN</name>
<dbReference type="AlphaFoldDB" id="A0A3L8PJ10"/>
<feature type="domain" description="ABC transporter" evidence="10">
    <location>
        <begin position="7"/>
        <end position="246"/>
    </location>
</feature>
<dbReference type="EMBL" id="RDBF01000015">
    <property type="protein sequence ID" value="RLV54673.1"/>
    <property type="molecule type" value="Genomic_DNA"/>
</dbReference>
<keyword evidence="1" id="KW-0813">Transport</keyword>
<evidence type="ECO:0000256" key="7">
    <source>
        <dbReference type="ARBA" id="ARBA00023065"/>
    </source>
</evidence>
<proteinExistence type="predicted"/>
<dbReference type="InterPro" id="IPR050093">
    <property type="entry name" value="ABC_SmlMolc_Importer"/>
</dbReference>
<reference evidence="11 12" key="1">
    <citation type="submission" date="2018-10" db="EMBL/GenBank/DDBJ databases">
        <title>Aeromicrobium sp. 9W16Y-2 whole genome shotgun sequence.</title>
        <authorList>
            <person name="Li F."/>
        </authorList>
    </citation>
    <scope>NUCLEOTIDE SEQUENCE [LARGE SCALE GENOMIC DNA]</scope>
    <source>
        <strain evidence="11 12">9W16Y-2</strain>
    </source>
</reference>
<evidence type="ECO:0000256" key="2">
    <source>
        <dbReference type="ARBA" id="ARBA00022475"/>
    </source>
</evidence>
<dbReference type="GO" id="GO:0015418">
    <property type="term" value="F:ABC-type quaternary ammonium compound transporting activity"/>
    <property type="evidence" value="ECO:0007669"/>
    <property type="project" value="UniProtKB-EC"/>
</dbReference>
<dbReference type="PANTHER" id="PTHR42781">
    <property type="entry name" value="SPERMIDINE/PUTRESCINE IMPORT ATP-BINDING PROTEIN POTA"/>
    <property type="match status" value="1"/>
</dbReference>
<evidence type="ECO:0000313" key="11">
    <source>
        <dbReference type="EMBL" id="RLV54673.1"/>
    </source>
</evidence>
<dbReference type="InterPro" id="IPR003439">
    <property type="entry name" value="ABC_transporter-like_ATP-bd"/>
</dbReference>
<evidence type="ECO:0000313" key="12">
    <source>
        <dbReference type="Proteomes" id="UP000282515"/>
    </source>
</evidence>
<dbReference type="PROSITE" id="PS00211">
    <property type="entry name" value="ABC_TRANSPORTER_1"/>
    <property type="match status" value="1"/>
</dbReference>
<gene>
    <name evidence="11" type="ORF">D9V41_15275</name>
</gene>
<dbReference type="InterPro" id="IPR015853">
    <property type="entry name" value="ABC_transpr_FbpC"/>
</dbReference>
<organism evidence="11 12">
    <name type="scientific">Aeromicrobium phragmitis</name>
    <dbReference type="NCBI Taxonomy" id="2478914"/>
    <lineage>
        <taxon>Bacteria</taxon>
        <taxon>Bacillati</taxon>
        <taxon>Actinomycetota</taxon>
        <taxon>Actinomycetes</taxon>
        <taxon>Propionibacteriales</taxon>
        <taxon>Nocardioidaceae</taxon>
        <taxon>Aeromicrobium</taxon>
    </lineage>
</organism>
<keyword evidence="2" id="KW-1003">Cell membrane</keyword>
<keyword evidence="3" id="KW-0410">Iron transport</keyword>
<dbReference type="GO" id="GO:0015408">
    <property type="term" value="F:ABC-type ferric iron transporter activity"/>
    <property type="evidence" value="ECO:0007669"/>
    <property type="project" value="InterPro"/>
</dbReference>
<keyword evidence="12" id="KW-1185">Reference proteome</keyword>
<dbReference type="InterPro" id="IPR017871">
    <property type="entry name" value="ABC_transporter-like_CS"/>
</dbReference>
<evidence type="ECO:0000256" key="3">
    <source>
        <dbReference type="ARBA" id="ARBA00022496"/>
    </source>
</evidence>
<dbReference type="Pfam" id="PF00005">
    <property type="entry name" value="ABC_tran"/>
    <property type="match status" value="1"/>
</dbReference>
<dbReference type="CDD" id="cd03259">
    <property type="entry name" value="ABC_Carb_Solutes_like"/>
    <property type="match status" value="1"/>
</dbReference>
<dbReference type="InterPro" id="IPR003593">
    <property type="entry name" value="AAA+_ATPase"/>
</dbReference>
<dbReference type="GO" id="GO:0016887">
    <property type="term" value="F:ATP hydrolysis activity"/>
    <property type="evidence" value="ECO:0007669"/>
    <property type="project" value="InterPro"/>
</dbReference>
<dbReference type="GO" id="GO:0005524">
    <property type="term" value="F:ATP binding"/>
    <property type="evidence" value="ECO:0007669"/>
    <property type="project" value="UniProtKB-KW"/>
</dbReference>
<evidence type="ECO:0000256" key="4">
    <source>
        <dbReference type="ARBA" id="ARBA00022741"/>
    </source>
</evidence>
<dbReference type="Gene3D" id="3.40.50.300">
    <property type="entry name" value="P-loop containing nucleotide triphosphate hydrolases"/>
    <property type="match status" value="1"/>
</dbReference>
<dbReference type="PROSITE" id="PS50893">
    <property type="entry name" value="ABC_TRANSPORTER_2"/>
    <property type="match status" value="1"/>
</dbReference>
<keyword evidence="8" id="KW-0472">Membrane</keyword>
<sequence length="365" mass="39062">MNPSPDLDVTALTRYYDHHRQDPALDNISVTVAGGTTLAVLGPSGCGKSTLLRLLAGIEAPDEGRITLGDRDLSRTGWALDPDRRDVNMVFQSYALWPHLRVRDIIAYGLRHGRHRTSAAARDSRVEELVALLHLEGLEDRRPAELSGGQQQRVAIARALATRPSLLLFDEPLSNLDVQLRTLMRAELAHLLAGLDTTAVYVTHDVHEALALADQLLVLHSGRVVQHGAPAEVFAAPVSPWVAEMAGFSSSLAPTDVQPMSGGHARAIVASGALVGPHRMAEPGTADLVLVHPDAVRVHEDHLPLDGRLPALVSACVFEGRGYRILAEIPGAGMLTVLNRTPVSPGRKIGLEIASDGVLIFTSAA</sequence>
<dbReference type="InterPro" id="IPR027417">
    <property type="entry name" value="P-loop_NTPase"/>
</dbReference>
<comment type="caution">
    <text evidence="11">The sequence shown here is derived from an EMBL/GenBank/DDBJ whole genome shotgun (WGS) entry which is preliminary data.</text>
</comment>
<keyword evidence="5 11" id="KW-0067">ATP-binding</keyword>
<evidence type="ECO:0000256" key="1">
    <source>
        <dbReference type="ARBA" id="ARBA00022448"/>
    </source>
</evidence>
<dbReference type="RefSeq" id="WP_121795444.1">
    <property type="nucleotide sequence ID" value="NZ_RDBF01000015.1"/>
</dbReference>
<dbReference type="Proteomes" id="UP000282515">
    <property type="component" value="Unassembled WGS sequence"/>
</dbReference>
<dbReference type="SMART" id="SM00382">
    <property type="entry name" value="AAA"/>
    <property type="match status" value="1"/>
</dbReference>
<evidence type="ECO:0000259" key="10">
    <source>
        <dbReference type="PROSITE" id="PS50893"/>
    </source>
</evidence>
<keyword evidence="7" id="KW-0406">Ion transport</keyword>
<evidence type="ECO:0000256" key="6">
    <source>
        <dbReference type="ARBA" id="ARBA00023004"/>
    </source>
</evidence>
<dbReference type="GO" id="GO:0016020">
    <property type="term" value="C:membrane"/>
    <property type="evidence" value="ECO:0007669"/>
    <property type="project" value="InterPro"/>
</dbReference>
<dbReference type="SUPFAM" id="SSF52540">
    <property type="entry name" value="P-loop containing nucleoside triphosphate hydrolases"/>
    <property type="match status" value="1"/>
</dbReference>
<dbReference type="OrthoDB" id="3180400at2"/>
<keyword evidence="6" id="KW-0408">Iron</keyword>
<evidence type="ECO:0000256" key="9">
    <source>
        <dbReference type="ARBA" id="ARBA00066388"/>
    </source>
</evidence>
<dbReference type="FunFam" id="3.40.50.300:FF:000425">
    <property type="entry name" value="Probable ABC transporter, ATP-binding subunit"/>
    <property type="match status" value="1"/>
</dbReference>
<protein>
    <recommendedName>
        <fullName evidence="9">ABC-type quaternary amine transporter</fullName>
        <ecNumber evidence="9">7.6.2.9</ecNumber>
    </recommendedName>
</protein>
<accession>A0A3L8PJ10</accession>
<evidence type="ECO:0000256" key="8">
    <source>
        <dbReference type="ARBA" id="ARBA00023136"/>
    </source>
</evidence>